<name>A0ABU0WVY4_9PSEU</name>
<dbReference type="Proteomes" id="UP001225605">
    <property type="component" value="Unassembled WGS sequence"/>
</dbReference>
<evidence type="ECO:0000313" key="2">
    <source>
        <dbReference type="EMBL" id="MDQ2583932.1"/>
    </source>
</evidence>
<reference evidence="2 3" key="1">
    <citation type="submission" date="2017-06" db="EMBL/GenBank/DDBJ databases">
        <title>Cultured bacterium strain Saccharothrix yanglingensis Hhs.015.</title>
        <authorList>
            <person name="Xia Y."/>
        </authorList>
    </citation>
    <scope>NUCLEOTIDE SEQUENCE [LARGE SCALE GENOMIC DNA]</scope>
    <source>
        <strain evidence="2 3">Hhs.015</strain>
    </source>
</reference>
<feature type="domain" description="HTH marR-type" evidence="1">
    <location>
        <begin position="1"/>
        <end position="150"/>
    </location>
</feature>
<sequence length="154" mass="16606">MARLVHVTTSPDGGPALFRLVRYWSRRWPRGAAAHGADDPPTAQHVLVVTTAAALAAKGSAPTVGDLATALGLDQSGASRMVTAAHRDGYLERHRDTADARTTRVRPTPGGLALVAAAEEWQRARFAELTATWSHQDRTRFAGYLTRLADQLRA</sequence>
<dbReference type="Gene3D" id="1.10.10.10">
    <property type="entry name" value="Winged helix-like DNA-binding domain superfamily/Winged helix DNA-binding domain"/>
    <property type="match status" value="1"/>
</dbReference>
<gene>
    <name evidence="2" type="ORF">CKY47_08055</name>
</gene>
<dbReference type="Pfam" id="PF12802">
    <property type="entry name" value="MarR_2"/>
    <property type="match status" value="1"/>
</dbReference>
<accession>A0ABU0WVY4</accession>
<keyword evidence="3" id="KW-1185">Reference proteome</keyword>
<dbReference type="InterPro" id="IPR039422">
    <property type="entry name" value="MarR/SlyA-like"/>
</dbReference>
<protein>
    <submittedName>
        <fullName evidence="2">Transcriptional regulator</fullName>
    </submittedName>
</protein>
<evidence type="ECO:0000313" key="3">
    <source>
        <dbReference type="Proteomes" id="UP001225605"/>
    </source>
</evidence>
<comment type="caution">
    <text evidence="2">The sequence shown here is derived from an EMBL/GenBank/DDBJ whole genome shotgun (WGS) entry which is preliminary data.</text>
</comment>
<dbReference type="SUPFAM" id="SSF46785">
    <property type="entry name" value="Winged helix' DNA-binding domain"/>
    <property type="match status" value="1"/>
</dbReference>
<organism evidence="2 3">
    <name type="scientific">Saccharothrix yanglingensis</name>
    <dbReference type="NCBI Taxonomy" id="659496"/>
    <lineage>
        <taxon>Bacteria</taxon>
        <taxon>Bacillati</taxon>
        <taxon>Actinomycetota</taxon>
        <taxon>Actinomycetes</taxon>
        <taxon>Pseudonocardiales</taxon>
        <taxon>Pseudonocardiaceae</taxon>
        <taxon>Saccharothrix</taxon>
    </lineage>
</organism>
<dbReference type="SMART" id="SM00347">
    <property type="entry name" value="HTH_MARR"/>
    <property type="match status" value="1"/>
</dbReference>
<dbReference type="PANTHER" id="PTHR33164:SF57">
    <property type="entry name" value="MARR-FAMILY TRANSCRIPTIONAL REGULATOR"/>
    <property type="match status" value="1"/>
</dbReference>
<dbReference type="PANTHER" id="PTHR33164">
    <property type="entry name" value="TRANSCRIPTIONAL REGULATOR, MARR FAMILY"/>
    <property type="match status" value="1"/>
</dbReference>
<dbReference type="InterPro" id="IPR000835">
    <property type="entry name" value="HTH_MarR-typ"/>
</dbReference>
<dbReference type="PROSITE" id="PS50995">
    <property type="entry name" value="HTH_MARR_2"/>
    <property type="match status" value="1"/>
</dbReference>
<dbReference type="InterPro" id="IPR036390">
    <property type="entry name" value="WH_DNA-bd_sf"/>
</dbReference>
<dbReference type="InterPro" id="IPR036388">
    <property type="entry name" value="WH-like_DNA-bd_sf"/>
</dbReference>
<dbReference type="EMBL" id="NSDM01000003">
    <property type="protein sequence ID" value="MDQ2583932.1"/>
    <property type="molecule type" value="Genomic_DNA"/>
</dbReference>
<proteinExistence type="predicted"/>
<evidence type="ECO:0000259" key="1">
    <source>
        <dbReference type="PROSITE" id="PS50995"/>
    </source>
</evidence>